<dbReference type="PANTHER" id="PTHR44379">
    <property type="entry name" value="OXIDOREDUCTASE WITH IRON-SULFUR SUBUNIT"/>
    <property type="match status" value="1"/>
</dbReference>
<dbReference type="Pfam" id="PF01799">
    <property type="entry name" value="Fer2_2"/>
    <property type="match status" value="1"/>
</dbReference>
<dbReference type="Proteomes" id="UP000216885">
    <property type="component" value="Unassembled WGS sequence"/>
</dbReference>
<accession>A0A261UC77</accession>
<dbReference type="CDD" id="cd00207">
    <property type="entry name" value="fer2"/>
    <property type="match status" value="1"/>
</dbReference>
<dbReference type="GO" id="GO:0051537">
    <property type="term" value="F:2 iron, 2 sulfur cluster binding"/>
    <property type="evidence" value="ECO:0007669"/>
    <property type="project" value="UniProtKB-KW"/>
</dbReference>
<dbReference type="InterPro" id="IPR012675">
    <property type="entry name" value="Beta-grasp_dom_sf"/>
</dbReference>
<dbReference type="Gene3D" id="3.10.20.30">
    <property type="match status" value="1"/>
</dbReference>
<reference evidence="7 8" key="1">
    <citation type="submission" date="2017-05" db="EMBL/GenBank/DDBJ databases">
        <title>Complete and WGS of Bordetella genogroups.</title>
        <authorList>
            <person name="Spilker T."/>
            <person name="LiPuma J."/>
        </authorList>
    </citation>
    <scope>NUCLEOTIDE SEQUENCE [LARGE SCALE GENOMIC DNA]</scope>
    <source>
        <strain evidence="7 8">AU9919</strain>
    </source>
</reference>
<dbReference type="SUPFAM" id="SSF47741">
    <property type="entry name" value="CO dehydrogenase ISP C-domain like"/>
    <property type="match status" value="1"/>
</dbReference>
<evidence type="ECO:0000313" key="7">
    <source>
        <dbReference type="EMBL" id="OZI59205.1"/>
    </source>
</evidence>
<keyword evidence="1" id="KW-0001">2Fe-2S</keyword>
<dbReference type="GO" id="GO:0016491">
    <property type="term" value="F:oxidoreductase activity"/>
    <property type="evidence" value="ECO:0007669"/>
    <property type="project" value="UniProtKB-KW"/>
</dbReference>
<comment type="caution">
    <text evidence="7">The sequence shown here is derived from an EMBL/GenBank/DDBJ whole genome shotgun (WGS) entry which is preliminary data.</text>
</comment>
<dbReference type="InterPro" id="IPR001041">
    <property type="entry name" value="2Fe-2S_ferredoxin-type"/>
</dbReference>
<evidence type="ECO:0000256" key="5">
    <source>
        <dbReference type="ARBA" id="ARBA00023014"/>
    </source>
</evidence>
<dbReference type="PANTHER" id="PTHR44379:SF8">
    <property type="entry name" value="XANTHINE DEHYDROGENASE IRON-SULFUR-BINDING SUBUNIT XDHC-RELATED"/>
    <property type="match status" value="1"/>
</dbReference>
<evidence type="ECO:0000256" key="2">
    <source>
        <dbReference type="ARBA" id="ARBA00022723"/>
    </source>
</evidence>
<dbReference type="SUPFAM" id="SSF54292">
    <property type="entry name" value="2Fe-2S ferredoxin-like"/>
    <property type="match status" value="1"/>
</dbReference>
<dbReference type="InterPro" id="IPR006058">
    <property type="entry name" value="2Fe2S_fd_BS"/>
</dbReference>
<dbReference type="PROSITE" id="PS51085">
    <property type="entry name" value="2FE2S_FER_2"/>
    <property type="match status" value="1"/>
</dbReference>
<dbReference type="PROSITE" id="PS00197">
    <property type="entry name" value="2FE2S_FER_1"/>
    <property type="match status" value="1"/>
</dbReference>
<dbReference type="InterPro" id="IPR002888">
    <property type="entry name" value="2Fe-2S-bd"/>
</dbReference>
<dbReference type="InterPro" id="IPR036010">
    <property type="entry name" value="2Fe-2S_ferredoxin-like_sf"/>
</dbReference>
<dbReference type="Pfam" id="PF00111">
    <property type="entry name" value="Fer2"/>
    <property type="match status" value="1"/>
</dbReference>
<keyword evidence="3" id="KW-0560">Oxidoreductase</keyword>
<evidence type="ECO:0000256" key="1">
    <source>
        <dbReference type="ARBA" id="ARBA00022714"/>
    </source>
</evidence>
<evidence type="ECO:0000313" key="8">
    <source>
        <dbReference type="Proteomes" id="UP000216885"/>
    </source>
</evidence>
<dbReference type="InterPro" id="IPR036884">
    <property type="entry name" value="2Fe-2S-bd_dom_sf"/>
</dbReference>
<dbReference type="RefSeq" id="WP_094837431.1">
    <property type="nucleotide sequence ID" value="NZ_NEVQ01000008.1"/>
</dbReference>
<dbReference type="AlphaFoldDB" id="A0A261UC77"/>
<name>A0A261UC77_9BORD</name>
<proteinExistence type="predicted"/>
<keyword evidence="4" id="KW-0408">Iron</keyword>
<dbReference type="InterPro" id="IPR051452">
    <property type="entry name" value="Diverse_Oxidoreductases"/>
</dbReference>
<gene>
    <name evidence="7" type="ORF">CAL20_06190</name>
</gene>
<evidence type="ECO:0000256" key="3">
    <source>
        <dbReference type="ARBA" id="ARBA00023002"/>
    </source>
</evidence>
<sequence length="156" mass="16509">MNRIPINLTVNGRTTELSVEPNATLADSLREQAGTHSVHLGCEHGVCGACNVYLNGAVVRSCLTLTAACDGMEITTLEGLSDATAAALKDAMHRCHGLQCGFCTPGMIITGHDMLTRKLCNSETEIRQQLCGNICRCTGYQGIVTAIASAQEEISP</sequence>
<protein>
    <recommendedName>
        <fullName evidence="6">2Fe-2S ferredoxin-type domain-containing protein</fullName>
    </recommendedName>
</protein>
<evidence type="ECO:0000259" key="6">
    <source>
        <dbReference type="PROSITE" id="PS51085"/>
    </source>
</evidence>
<keyword evidence="2" id="KW-0479">Metal-binding</keyword>
<keyword evidence="5" id="KW-0411">Iron-sulfur</keyword>
<organism evidence="7 8">
    <name type="scientific">Bordetella genomosp. 4</name>
    <dbReference type="NCBI Taxonomy" id="463044"/>
    <lineage>
        <taxon>Bacteria</taxon>
        <taxon>Pseudomonadati</taxon>
        <taxon>Pseudomonadota</taxon>
        <taxon>Betaproteobacteria</taxon>
        <taxon>Burkholderiales</taxon>
        <taxon>Alcaligenaceae</taxon>
        <taxon>Bordetella</taxon>
    </lineage>
</organism>
<keyword evidence="8" id="KW-1185">Reference proteome</keyword>
<dbReference type="Gene3D" id="1.10.150.120">
    <property type="entry name" value="[2Fe-2S]-binding domain"/>
    <property type="match status" value="1"/>
</dbReference>
<feature type="domain" description="2Fe-2S ferredoxin-type" evidence="6">
    <location>
        <begin position="4"/>
        <end position="80"/>
    </location>
</feature>
<evidence type="ECO:0000256" key="4">
    <source>
        <dbReference type="ARBA" id="ARBA00023004"/>
    </source>
</evidence>
<dbReference type="EMBL" id="NEVQ01000008">
    <property type="protein sequence ID" value="OZI59205.1"/>
    <property type="molecule type" value="Genomic_DNA"/>
</dbReference>
<dbReference type="GO" id="GO:0046872">
    <property type="term" value="F:metal ion binding"/>
    <property type="evidence" value="ECO:0007669"/>
    <property type="project" value="UniProtKB-KW"/>
</dbReference>